<dbReference type="EMBL" id="LKHV02000001">
    <property type="protein sequence ID" value="MCS5707451.1"/>
    <property type="molecule type" value="Genomic_DNA"/>
</dbReference>
<protein>
    <submittedName>
        <fullName evidence="9">YicC family protein</fullName>
    </submittedName>
</protein>
<dbReference type="NCBIfam" id="TIGR00255">
    <property type="entry name" value="YicC/YloC family endoribonuclease"/>
    <property type="match status" value="1"/>
</dbReference>
<evidence type="ECO:0000313" key="8">
    <source>
        <dbReference type="EMBL" id="KRG19455.1"/>
    </source>
</evidence>
<comment type="cofactor">
    <cofactor evidence="1">
        <name>a divalent metal cation</name>
        <dbReference type="ChEBI" id="CHEBI:60240"/>
    </cofactor>
</comment>
<keyword evidence="3" id="KW-0255">Endonuclease</keyword>
<keyword evidence="10" id="KW-1185">Reference proteome</keyword>
<evidence type="ECO:0000259" key="6">
    <source>
        <dbReference type="Pfam" id="PF03755"/>
    </source>
</evidence>
<dbReference type="GO" id="GO:0004521">
    <property type="term" value="F:RNA endonuclease activity"/>
    <property type="evidence" value="ECO:0007669"/>
    <property type="project" value="InterPro"/>
</dbReference>
<evidence type="ECO:0000256" key="5">
    <source>
        <dbReference type="ARBA" id="ARBA00035648"/>
    </source>
</evidence>
<dbReference type="InterPro" id="IPR013527">
    <property type="entry name" value="YicC-like_N"/>
</dbReference>
<keyword evidence="2" id="KW-0540">Nuclease</keyword>
<dbReference type="InterPro" id="IPR013551">
    <property type="entry name" value="YicC-like_C"/>
</dbReference>
<dbReference type="EMBL" id="LKHV01000002">
    <property type="protein sequence ID" value="KRG19455.1"/>
    <property type="molecule type" value="Genomic_DNA"/>
</dbReference>
<dbReference type="OrthoDB" id="9771229at2"/>
<evidence type="ECO:0000256" key="3">
    <source>
        <dbReference type="ARBA" id="ARBA00022759"/>
    </source>
</evidence>
<evidence type="ECO:0000259" key="7">
    <source>
        <dbReference type="Pfam" id="PF08340"/>
    </source>
</evidence>
<proteinExistence type="inferred from homology"/>
<dbReference type="GO" id="GO:0016787">
    <property type="term" value="F:hydrolase activity"/>
    <property type="evidence" value="ECO:0007669"/>
    <property type="project" value="UniProtKB-KW"/>
</dbReference>
<feature type="domain" description="Endoribonuclease YicC-like N-terminal" evidence="6">
    <location>
        <begin position="2"/>
        <end position="155"/>
    </location>
</feature>
<gene>
    <name evidence="9" type="ORF">CC99x_000890</name>
    <name evidence="8" type="ORF">CC99x_00467</name>
</gene>
<evidence type="ECO:0000256" key="4">
    <source>
        <dbReference type="ARBA" id="ARBA00022801"/>
    </source>
</evidence>
<feature type="domain" description="Endoribonuclease YicC-like C-terminal" evidence="7">
    <location>
        <begin position="179"/>
        <end position="288"/>
    </location>
</feature>
<reference evidence="9" key="3">
    <citation type="submission" date="2021-06" db="EMBL/GenBank/DDBJ databases">
        <title>Genomic Description and Analysis of Intracellular Bacteria, Candidatus Berkiella cookevillensis and Candidatus Berkiella aquae.</title>
        <authorList>
            <person name="Kidane D.T."/>
            <person name="Mehari Y.T."/>
            <person name="Rice F.C."/>
            <person name="Arivett B.A."/>
            <person name="Farone A.L."/>
            <person name="Berk S.G."/>
            <person name="Farone M.B."/>
        </authorList>
    </citation>
    <scope>NUCLEOTIDE SEQUENCE</scope>
    <source>
        <strain evidence="9">CC99</strain>
    </source>
</reference>
<keyword evidence="4" id="KW-0378">Hydrolase</keyword>
<comment type="caution">
    <text evidence="8">The sequence shown here is derived from an EMBL/GenBank/DDBJ whole genome shotgun (WGS) entry which is preliminary data.</text>
</comment>
<dbReference type="PATRIC" id="fig|1590042.3.peg.484"/>
<organism evidence="8">
    <name type="scientific">Candidatus Berkiella cookevillensis</name>
    <dbReference type="NCBI Taxonomy" id="437022"/>
    <lineage>
        <taxon>Bacteria</taxon>
        <taxon>Pseudomonadati</taxon>
        <taxon>Pseudomonadota</taxon>
        <taxon>Gammaproteobacteria</taxon>
        <taxon>Candidatus Berkiellales</taxon>
        <taxon>Candidatus Berkiellaceae</taxon>
        <taxon>Candidatus Berkiella</taxon>
    </lineage>
</organism>
<dbReference type="Pfam" id="PF03755">
    <property type="entry name" value="YicC-like_N"/>
    <property type="match status" value="1"/>
</dbReference>
<accession>A0A0Q9YFU7</accession>
<dbReference type="Pfam" id="PF08340">
    <property type="entry name" value="YicC-like_C"/>
    <property type="match status" value="1"/>
</dbReference>
<dbReference type="Proteomes" id="UP000051494">
    <property type="component" value="Unassembled WGS sequence"/>
</dbReference>
<reference evidence="8" key="1">
    <citation type="submission" date="2015-09" db="EMBL/GenBank/DDBJ databases">
        <title>Draft Genome Sequences of Two Novel Amoeba-resistant Intranuclear Bacteria, Candidatus Berkiella cookevillensis and Candidatus Berkiella aquae.</title>
        <authorList>
            <person name="Mehari Y.T."/>
            <person name="Arivett B.A."/>
            <person name="Farone A.L."/>
            <person name="Gunderson J.H."/>
            <person name="Farone M.B."/>
        </authorList>
    </citation>
    <scope>NUCLEOTIDE SEQUENCE [LARGE SCALE GENOMIC DNA]</scope>
    <source>
        <strain evidence="8">CC99</strain>
    </source>
</reference>
<dbReference type="InterPro" id="IPR005229">
    <property type="entry name" value="YicC/YloC-like"/>
</dbReference>
<evidence type="ECO:0000256" key="2">
    <source>
        <dbReference type="ARBA" id="ARBA00022722"/>
    </source>
</evidence>
<reference evidence="9" key="2">
    <citation type="journal article" date="2016" name="Genome Announc.">
        <title>Draft Genome Sequences of Two Novel Amoeba-Resistant Intranuclear Bacteria, 'Candidatus Berkiella cookevillensis' and 'Candidatus Berkiella aquae'.</title>
        <authorList>
            <person name="Mehari Y.T."/>
            <person name="Arivett B.A."/>
            <person name="Farone A.L."/>
            <person name="Gunderson J.H."/>
            <person name="Farone M.B."/>
        </authorList>
    </citation>
    <scope>NUCLEOTIDE SEQUENCE</scope>
    <source>
        <strain evidence="9">CC99</strain>
    </source>
</reference>
<evidence type="ECO:0000313" key="9">
    <source>
        <dbReference type="EMBL" id="MCS5707451.1"/>
    </source>
</evidence>
<dbReference type="PANTHER" id="PTHR30636:SF3">
    <property type="entry name" value="UPF0701 PROTEIN YICC"/>
    <property type="match status" value="1"/>
</dbReference>
<dbReference type="STRING" id="437022.CC99x_00467"/>
<evidence type="ECO:0000256" key="1">
    <source>
        <dbReference type="ARBA" id="ARBA00001968"/>
    </source>
</evidence>
<dbReference type="PANTHER" id="PTHR30636">
    <property type="entry name" value="UPF0701 PROTEIN YICC"/>
    <property type="match status" value="1"/>
</dbReference>
<sequence>MLQSMTAFASAAKRADWGSATWEVRSVNHRYLDVHFRLPEGLHEAEFSWRKTINRWIQRGKVDCQLTFVPDASFVPTLHVNKELTSQLVDCVAQVHSQNEGISPKISALSLLKWPGVITIHPQDLSKLIPEFTTLLEKALDDFVMMRQREGTEIADILLCKLNDIFDIVHKARSNVALSFEKQKQKLMSRLEALGSFEKDRVAQEMVIFASKWDVAEELDRLQCHYEEVKNCLATKEPTGRRLDFLMQEMNREANTLASKSQDATLSKLAVDLKVIIEQMREQVQNVE</sequence>
<comment type="similarity">
    <text evidence="5">Belongs to the YicC/YloC family.</text>
</comment>
<name>A0A0Q9YFU7_9GAMM</name>
<dbReference type="AlphaFoldDB" id="A0A0Q9YFU7"/>
<dbReference type="RefSeq" id="WP_057623265.1">
    <property type="nucleotide sequence ID" value="NZ_LKHV02000001.1"/>
</dbReference>
<evidence type="ECO:0000313" key="10">
    <source>
        <dbReference type="Proteomes" id="UP000051494"/>
    </source>
</evidence>